<proteinExistence type="predicted"/>
<dbReference type="Proteomes" id="UP001148786">
    <property type="component" value="Unassembled WGS sequence"/>
</dbReference>
<reference evidence="1" key="1">
    <citation type="submission" date="2022-07" db="EMBL/GenBank/DDBJ databases">
        <title>Genome Sequence of Agrocybe chaxingu.</title>
        <authorList>
            <person name="Buettner E."/>
        </authorList>
    </citation>
    <scope>NUCLEOTIDE SEQUENCE</scope>
    <source>
        <strain evidence="1">MP-N11</strain>
    </source>
</reference>
<dbReference type="EMBL" id="JANKHO010002052">
    <property type="protein sequence ID" value="KAJ3495200.1"/>
    <property type="molecule type" value="Genomic_DNA"/>
</dbReference>
<organism evidence="1 2">
    <name type="scientific">Agrocybe chaxingu</name>
    <dbReference type="NCBI Taxonomy" id="84603"/>
    <lineage>
        <taxon>Eukaryota</taxon>
        <taxon>Fungi</taxon>
        <taxon>Dikarya</taxon>
        <taxon>Basidiomycota</taxon>
        <taxon>Agaricomycotina</taxon>
        <taxon>Agaricomycetes</taxon>
        <taxon>Agaricomycetidae</taxon>
        <taxon>Agaricales</taxon>
        <taxon>Agaricineae</taxon>
        <taxon>Strophariaceae</taxon>
        <taxon>Agrocybe</taxon>
    </lineage>
</organism>
<name>A0A9W8JQ55_9AGAR</name>
<sequence length="239" mass="26911">MWNKELRPLFTQVTVLATVRLPVGSASRSLWRPPQSEQDPLDVFPGFRTLLEEWKEDGVSSSPEEALNYVLEAVIDRFRYSTRDVFSAVFDYDVTAKHHQAAFKTKYDILRDIVSALLNPSEESPDTSISNRILALSPVYLGRLKSADWTVDFKPDWVARAMIKKLDNAEETEICHQIGLFRGILEAAAMAGRFFEPLTHRSIVKASEGDPWPLIDIAATNADPPQFVLHPSAPSRVQS</sequence>
<comment type="caution">
    <text evidence="1">The sequence shown here is derived from an EMBL/GenBank/DDBJ whole genome shotgun (WGS) entry which is preliminary data.</text>
</comment>
<dbReference type="OrthoDB" id="10572536at2759"/>
<evidence type="ECO:0000313" key="2">
    <source>
        <dbReference type="Proteomes" id="UP001148786"/>
    </source>
</evidence>
<evidence type="ECO:0000313" key="1">
    <source>
        <dbReference type="EMBL" id="KAJ3495200.1"/>
    </source>
</evidence>
<protein>
    <submittedName>
        <fullName evidence="1">Uncharacterized protein</fullName>
    </submittedName>
</protein>
<accession>A0A9W8JQ55</accession>
<dbReference type="AlphaFoldDB" id="A0A9W8JQ55"/>
<gene>
    <name evidence="1" type="ORF">NLJ89_g10666</name>
</gene>
<keyword evidence="2" id="KW-1185">Reference proteome</keyword>